<dbReference type="SUPFAM" id="SSF52402">
    <property type="entry name" value="Adenine nucleotide alpha hydrolases-like"/>
    <property type="match status" value="2"/>
</dbReference>
<comment type="caution">
    <text evidence="3">The sequence shown here is derived from an EMBL/GenBank/DDBJ whole genome shotgun (WGS) entry which is preliminary data.</text>
</comment>
<evidence type="ECO:0000259" key="2">
    <source>
        <dbReference type="Pfam" id="PF00582"/>
    </source>
</evidence>
<dbReference type="InterPro" id="IPR006016">
    <property type="entry name" value="UspA"/>
</dbReference>
<dbReference type="CDD" id="cd00293">
    <property type="entry name" value="USP-like"/>
    <property type="match status" value="1"/>
</dbReference>
<sequence length="301" mass="34033">MKTEIKTILVPLDFSDKSKNALKVAAKMALRHQAKLIVAHIVYTYYLIDRGGKEVIGSQTVQENMDDGKIKLEKLRLRLLEKYDLNIETKISTQNMVDTINELVLTDEVDLVVMGTSGNQKMKQFILGSNSYNVLLHANCSVLLIPENFKKTSFKKILFPVRVKHQLHHKADLSVLLASKNEGGINLLGVGKPNKLVDVRKAYMEMKKNLLLKSADYLSEFQVSNDNAGMICKAAKDKQSDIIILADQDEESWKSFMSDNFFKKMINKSDVPLLIVKSKLKKINSNMERIANYDVTMPIPG</sequence>
<dbReference type="InterPro" id="IPR014729">
    <property type="entry name" value="Rossmann-like_a/b/a_fold"/>
</dbReference>
<comment type="similarity">
    <text evidence="1">Belongs to the universal stress protein A family.</text>
</comment>
<protein>
    <submittedName>
        <fullName evidence="3">Universal stress protein</fullName>
    </submittedName>
</protein>
<evidence type="ECO:0000313" key="3">
    <source>
        <dbReference type="EMBL" id="MBF8455927.1"/>
    </source>
</evidence>
<feature type="domain" description="UspA" evidence="2">
    <location>
        <begin position="5"/>
        <end position="146"/>
    </location>
</feature>
<dbReference type="Gene3D" id="3.40.50.620">
    <property type="entry name" value="HUPs"/>
    <property type="match status" value="2"/>
</dbReference>
<proteinExistence type="inferred from homology"/>
<dbReference type="Proteomes" id="UP000660070">
    <property type="component" value="Unassembled WGS sequence"/>
</dbReference>
<organism evidence="3 4">
    <name type="scientific">Kaistella gelatinilytica</name>
    <dbReference type="NCBI Taxonomy" id="2787636"/>
    <lineage>
        <taxon>Bacteria</taxon>
        <taxon>Pseudomonadati</taxon>
        <taxon>Bacteroidota</taxon>
        <taxon>Flavobacteriia</taxon>
        <taxon>Flavobacteriales</taxon>
        <taxon>Weeksellaceae</taxon>
        <taxon>Chryseobacterium group</taxon>
        <taxon>Kaistella</taxon>
    </lineage>
</organism>
<dbReference type="InterPro" id="IPR006015">
    <property type="entry name" value="Universal_stress_UspA"/>
</dbReference>
<keyword evidence="4" id="KW-1185">Reference proteome</keyword>
<dbReference type="EMBL" id="JADPVI010000001">
    <property type="protein sequence ID" value="MBF8455927.1"/>
    <property type="molecule type" value="Genomic_DNA"/>
</dbReference>
<dbReference type="PANTHER" id="PTHR46268:SF6">
    <property type="entry name" value="UNIVERSAL STRESS PROTEIN UP12"/>
    <property type="match status" value="1"/>
</dbReference>
<dbReference type="Pfam" id="PF00582">
    <property type="entry name" value="Usp"/>
    <property type="match status" value="1"/>
</dbReference>
<reference evidence="3 4" key="1">
    <citation type="submission" date="2020-11" db="EMBL/GenBank/DDBJ databases">
        <title>Kaistella gelatinilytica sp. nov., a flavobacterium isolated from Antarctic Soil.</title>
        <authorList>
            <person name="Li J."/>
        </authorList>
    </citation>
    <scope>NUCLEOTIDE SEQUENCE [LARGE SCALE GENOMIC DNA]</scope>
    <source>
        <strain evidence="3 4">G5-32</strain>
    </source>
</reference>
<evidence type="ECO:0000313" key="4">
    <source>
        <dbReference type="Proteomes" id="UP000660070"/>
    </source>
</evidence>
<dbReference type="PANTHER" id="PTHR46268">
    <property type="entry name" value="STRESS RESPONSE PROTEIN NHAX"/>
    <property type="match status" value="1"/>
</dbReference>
<evidence type="ECO:0000256" key="1">
    <source>
        <dbReference type="ARBA" id="ARBA00008791"/>
    </source>
</evidence>
<name>A0ABS0F8C5_9FLAO</name>
<dbReference type="RefSeq" id="WP_196078483.1">
    <property type="nucleotide sequence ID" value="NZ_JADPVI010000001.1"/>
</dbReference>
<gene>
    <name evidence="3" type="ORF">IV494_01930</name>
</gene>
<accession>A0ABS0F8C5</accession>
<dbReference type="PRINTS" id="PR01438">
    <property type="entry name" value="UNVRSLSTRESS"/>
</dbReference>